<dbReference type="GO" id="GO:0016787">
    <property type="term" value="F:hydrolase activity"/>
    <property type="evidence" value="ECO:0007669"/>
    <property type="project" value="UniProtKB-KW"/>
</dbReference>
<proteinExistence type="predicted"/>
<evidence type="ECO:0000259" key="1">
    <source>
        <dbReference type="Pfam" id="PF00561"/>
    </source>
</evidence>
<dbReference type="Gene3D" id="3.40.50.1820">
    <property type="entry name" value="alpha/beta hydrolase"/>
    <property type="match status" value="1"/>
</dbReference>
<evidence type="ECO:0000313" key="3">
    <source>
        <dbReference type="Proteomes" id="UP000095210"/>
    </source>
</evidence>
<dbReference type="InterPro" id="IPR000073">
    <property type="entry name" value="AB_hydrolase_1"/>
</dbReference>
<dbReference type="GO" id="GO:0016746">
    <property type="term" value="F:acyltransferase activity"/>
    <property type="evidence" value="ECO:0007669"/>
    <property type="project" value="UniProtKB-KW"/>
</dbReference>
<dbReference type="RefSeq" id="WP_069850180.1">
    <property type="nucleotide sequence ID" value="NZ_CP014859.1"/>
</dbReference>
<evidence type="ECO:0000313" key="2">
    <source>
        <dbReference type="EMBL" id="AOS64104.1"/>
    </source>
</evidence>
<keyword evidence="3" id="KW-1185">Reference proteome</keyword>
<name>A0AAC9HRN8_9PSEU</name>
<dbReference type="InterPro" id="IPR000639">
    <property type="entry name" value="Epox_hydrolase-like"/>
</dbReference>
<reference evidence="3" key="1">
    <citation type="submission" date="2016-03" db="EMBL/GenBank/DDBJ databases">
        <title>Complete genome sequence of the type strain Actinoalloteichus hymeniacidonis DSM 45092.</title>
        <authorList>
            <person name="Schaffert L."/>
            <person name="Albersmeier A."/>
            <person name="Winkler A."/>
            <person name="Kalinowski J."/>
            <person name="Zotchev S."/>
            <person name="Ruckert C."/>
        </authorList>
    </citation>
    <scope>NUCLEOTIDE SEQUENCE [LARGE SCALE GENOMIC DNA]</scope>
    <source>
        <strain evidence="3">HPA177(T) (DSM 45092(T))</strain>
    </source>
</reference>
<dbReference type="SUPFAM" id="SSF53474">
    <property type="entry name" value="alpha/beta-Hydrolases"/>
    <property type="match status" value="1"/>
</dbReference>
<sequence length="300" mass="32339">MSAPARVDRLIPNGAREEFLAVDGGRVRLLRSTTSGDGVPMLLIHGGGSDNAAISWNLLFEPLSRDRPVIALDLPGFGYTEGLPITGTAQGMARQADRVLEVLGIERAIVVGVSMGGEVALRFALHHPDSTAAAVAIAPGGLIEVYRNPLAHRIAWLGTTLPDAVLLPLSSVANRFTRSVIRHMVHDIETLPAPVVDEMVREARRPRAGYAYGRYTKAAIGSKRMHNNLLPSVARIAAPTLLFHGSQDSLVDPEGSRAAAKLMSDARLVMVPDCGHWAQIEKHERFCAELAAFLAQHHID</sequence>
<dbReference type="EMBL" id="CP014859">
    <property type="protein sequence ID" value="AOS64104.1"/>
    <property type="molecule type" value="Genomic_DNA"/>
</dbReference>
<dbReference type="KEGG" id="ahm:TL08_16520"/>
<dbReference type="InterPro" id="IPR050266">
    <property type="entry name" value="AB_hydrolase_sf"/>
</dbReference>
<keyword evidence="2" id="KW-0012">Acyltransferase</keyword>
<gene>
    <name evidence="2" type="ORF">TL08_16520</name>
</gene>
<accession>A0AAC9HRN8</accession>
<keyword evidence="2" id="KW-0378">Hydrolase</keyword>
<organism evidence="2 3">
    <name type="scientific">Actinoalloteichus hymeniacidonis</name>
    <dbReference type="NCBI Taxonomy" id="340345"/>
    <lineage>
        <taxon>Bacteria</taxon>
        <taxon>Bacillati</taxon>
        <taxon>Actinomycetota</taxon>
        <taxon>Actinomycetes</taxon>
        <taxon>Pseudonocardiales</taxon>
        <taxon>Pseudonocardiaceae</taxon>
        <taxon>Actinoalloteichus</taxon>
    </lineage>
</organism>
<feature type="domain" description="AB hydrolase-1" evidence="1">
    <location>
        <begin position="40"/>
        <end position="282"/>
    </location>
</feature>
<dbReference type="InterPro" id="IPR029058">
    <property type="entry name" value="AB_hydrolase_fold"/>
</dbReference>
<dbReference type="Proteomes" id="UP000095210">
    <property type="component" value="Chromosome"/>
</dbReference>
<dbReference type="PANTHER" id="PTHR43798">
    <property type="entry name" value="MONOACYLGLYCEROL LIPASE"/>
    <property type="match status" value="1"/>
</dbReference>
<dbReference type="GO" id="GO:0016020">
    <property type="term" value="C:membrane"/>
    <property type="evidence" value="ECO:0007669"/>
    <property type="project" value="TreeGrafter"/>
</dbReference>
<dbReference type="Pfam" id="PF00561">
    <property type="entry name" value="Abhydrolase_1"/>
    <property type="match status" value="1"/>
</dbReference>
<protein>
    <submittedName>
        <fullName evidence="2">Hydrolase or acyltransferase of alpha/beta superfamily</fullName>
    </submittedName>
</protein>
<keyword evidence="2" id="KW-0808">Transferase</keyword>
<dbReference type="AlphaFoldDB" id="A0AAC9HRN8"/>
<dbReference type="PRINTS" id="PR00412">
    <property type="entry name" value="EPOXHYDRLASE"/>
</dbReference>
<dbReference type="PANTHER" id="PTHR43798:SF33">
    <property type="entry name" value="HYDROLASE, PUTATIVE (AFU_ORTHOLOGUE AFUA_2G14860)-RELATED"/>
    <property type="match status" value="1"/>
</dbReference>
<dbReference type="PRINTS" id="PR00111">
    <property type="entry name" value="ABHYDROLASE"/>
</dbReference>